<comment type="caution">
    <text evidence="11">The sequence shown here is derived from an EMBL/GenBank/DDBJ whole genome shotgun (WGS) entry which is preliminary data.</text>
</comment>
<comment type="subcellular location">
    <subcellularLocation>
        <location evidence="1">Membrane</location>
        <topology evidence="1">Multi-pass membrane protein</topology>
    </subcellularLocation>
</comment>
<evidence type="ECO:0000256" key="5">
    <source>
        <dbReference type="ARBA" id="ARBA00022737"/>
    </source>
</evidence>
<dbReference type="Pfam" id="PF00153">
    <property type="entry name" value="Mito_carr"/>
    <property type="match status" value="3"/>
</dbReference>
<evidence type="ECO:0000313" key="11">
    <source>
        <dbReference type="EMBL" id="KAK9124429.1"/>
    </source>
</evidence>
<keyword evidence="4 8" id="KW-0812">Transmembrane</keyword>
<evidence type="ECO:0000256" key="8">
    <source>
        <dbReference type="PROSITE-ProRule" id="PRU00282"/>
    </source>
</evidence>
<feature type="repeat" description="Solcar" evidence="8">
    <location>
        <begin position="2"/>
        <end position="91"/>
    </location>
</feature>
<dbReference type="EMBL" id="JBBNAE010000005">
    <property type="protein sequence ID" value="KAK9124429.1"/>
    <property type="molecule type" value="Genomic_DNA"/>
</dbReference>
<keyword evidence="5" id="KW-0677">Repeat</keyword>
<organism evidence="11 12">
    <name type="scientific">Stephania japonica</name>
    <dbReference type="NCBI Taxonomy" id="461633"/>
    <lineage>
        <taxon>Eukaryota</taxon>
        <taxon>Viridiplantae</taxon>
        <taxon>Streptophyta</taxon>
        <taxon>Embryophyta</taxon>
        <taxon>Tracheophyta</taxon>
        <taxon>Spermatophyta</taxon>
        <taxon>Magnoliopsida</taxon>
        <taxon>Ranunculales</taxon>
        <taxon>Menispermaceae</taxon>
        <taxon>Menispermoideae</taxon>
        <taxon>Cissampelideae</taxon>
        <taxon>Stephania</taxon>
    </lineage>
</organism>
<feature type="transmembrane region" description="Helical" evidence="10">
    <location>
        <begin position="104"/>
        <end position="128"/>
    </location>
</feature>
<dbReference type="GO" id="GO:0016020">
    <property type="term" value="C:membrane"/>
    <property type="evidence" value="ECO:0007669"/>
    <property type="project" value="UniProtKB-SubCell"/>
</dbReference>
<keyword evidence="12" id="KW-1185">Reference proteome</keyword>
<dbReference type="InterPro" id="IPR044712">
    <property type="entry name" value="SLC25A32-like"/>
</dbReference>
<protein>
    <recommendedName>
        <fullName evidence="13">Peroxisomal nicotinamide adenine dinucleotide carrier</fullName>
    </recommendedName>
</protein>
<evidence type="ECO:0000256" key="7">
    <source>
        <dbReference type="ARBA" id="ARBA00023136"/>
    </source>
</evidence>
<accession>A0AAP0IZ04</accession>
<dbReference type="SUPFAM" id="SSF103506">
    <property type="entry name" value="Mitochondrial carrier"/>
    <property type="match status" value="1"/>
</dbReference>
<dbReference type="GO" id="GO:0006862">
    <property type="term" value="P:nucleotide transport"/>
    <property type="evidence" value="ECO:0007669"/>
    <property type="project" value="InterPro"/>
</dbReference>
<dbReference type="Proteomes" id="UP001417504">
    <property type="component" value="Unassembled WGS sequence"/>
</dbReference>
<keyword evidence="3 9" id="KW-0813">Transport</keyword>
<gene>
    <name evidence="11" type="ORF">Sjap_014031</name>
</gene>
<evidence type="ECO:0000256" key="4">
    <source>
        <dbReference type="ARBA" id="ARBA00022692"/>
    </source>
</evidence>
<sequence>MSDALINGVAGAGGGIIAQLITYPLQTVNTRQQTNRDPKKTKRKLTTIEQMCKVVKHEGWDRLYGGLLPSLVGTAASQGVYYYFYQIFRDRAEAAARDRLKKGLGDGSVGMFSSLVVAACAGCVNVLLTNPIWVVVTRMQTYKKSSTSSKAHSNPSNNPEIAVIEPPPYATSHAVHEVYGEAGVLGFWKGVFPTLIMVSNPSIQFMLYETLLKKLRARRAKRNEGNIGVTALEVFLLGAVAKLGATVVTYPLLVVKSRLQVRQEIGEDKKHHYKGTHDAIIKMIRYEGFSGFYQGMSTKIVQSVLAAAVLFMVKEELVKGVRLLVRPDTLVKKVRKPP</sequence>
<feature type="repeat" description="Solcar" evidence="8">
    <location>
        <begin position="229"/>
        <end position="320"/>
    </location>
</feature>
<evidence type="ECO:0008006" key="13">
    <source>
        <dbReference type="Google" id="ProtNLM"/>
    </source>
</evidence>
<keyword evidence="6 10" id="KW-1133">Transmembrane helix</keyword>
<dbReference type="InterPro" id="IPR023395">
    <property type="entry name" value="MCP_dom_sf"/>
</dbReference>
<dbReference type="Gene3D" id="1.50.40.10">
    <property type="entry name" value="Mitochondrial carrier domain"/>
    <property type="match status" value="1"/>
</dbReference>
<dbReference type="AlphaFoldDB" id="A0AAP0IZ04"/>
<dbReference type="InterPro" id="IPR018108">
    <property type="entry name" value="MCP_transmembrane"/>
</dbReference>
<evidence type="ECO:0000313" key="12">
    <source>
        <dbReference type="Proteomes" id="UP001417504"/>
    </source>
</evidence>
<comment type="similarity">
    <text evidence="2 9">Belongs to the mitochondrial carrier (TC 2.A.29) family.</text>
</comment>
<evidence type="ECO:0000256" key="10">
    <source>
        <dbReference type="SAM" id="Phobius"/>
    </source>
</evidence>
<evidence type="ECO:0000256" key="6">
    <source>
        <dbReference type="ARBA" id="ARBA00022989"/>
    </source>
</evidence>
<proteinExistence type="inferred from homology"/>
<name>A0AAP0IZ04_9MAGN</name>
<feature type="repeat" description="Solcar" evidence="8">
    <location>
        <begin position="109"/>
        <end position="214"/>
    </location>
</feature>
<dbReference type="PROSITE" id="PS50920">
    <property type="entry name" value="SOLCAR"/>
    <property type="match status" value="3"/>
</dbReference>
<evidence type="ECO:0000256" key="1">
    <source>
        <dbReference type="ARBA" id="ARBA00004141"/>
    </source>
</evidence>
<evidence type="ECO:0000256" key="9">
    <source>
        <dbReference type="RuleBase" id="RU000488"/>
    </source>
</evidence>
<evidence type="ECO:0000256" key="3">
    <source>
        <dbReference type="ARBA" id="ARBA00022448"/>
    </source>
</evidence>
<evidence type="ECO:0000256" key="2">
    <source>
        <dbReference type="ARBA" id="ARBA00006375"/>
    </source>
</evidence>
<reference evidence="11 12" key="1">
    <citation type="submission" date="2024-01" db="EMBL/GenBank/DDBJ databases">
        <title>Genome assemblies of Stephania.</title>
        <authorList>
            <person name="Yang L."/>
        </authorList>
    </citation>
    <scope>NUCLEOTIDE SEQUENCE [LARGE SCALE GENOMIC DNA]</scope>
    <source>
        <strain evidence="11">QJT</strain>
        <tissue evidence="11">Leaf</tissue>
    </source>
</reference>
<feature type="transmembrane region" description="Helical" evidence="10">
    <location>
        <begin position="229"/>
        <end position="253"/>
    </location>
</feature>
<dbReference type="GO" id="GO:0055085">
    <property type="term" value="P:transmembrane transport"/>
    <property type="evidence" value="ECO:0007669"/>
    <property type="project" value="InterPro"/>
</dbReference>
<feature type="transmembrane region" description="Helical" evidence="10">
    <location>
        <begin position="63"/>
        <end position="84"/>
    </location>
</feature>
<keyword evidence="7 8" id="KW-0472">Membrane</keyword>
<dbReference type="PANTHER" id="PTHR45683">
    <property type="entry name" value="MITOCHONDRIAL NICOTINAMIDE ADENINE DINUCLEOTIDE TRANSPORTER 1-RELATED-RELATED"/>
    <property type="match status" value="1"/>
</dbReference>